<sequence>MKKKAALLSMFVLVVAFLSACTNNSDNSTKPDRNSLVFNIENQANFGFNAIEISTDKSSGGGISYADGSKIKKGDTLRKRYNNLEDLEGEATFKFVLLIGDKKQRVPLKEITLDLAANKEYSFEITGDLVNQARLKRIN</sequence>
<evidence type="ECO:0000256" key="1">
    <source>
        <dbReference type="SAM" id="SignalP"/>
    </source>
</evidence>
<organism evidence="2 3">
    <name type="scientific">Lentibacillus kimchii</name>
    <dbReference type="NCBI Taxonomy" id="1542911"/>
    <lineage>
        <taxon>Bacteria</taxon>
        <taxon>Bacillati</taxon>
        <taxon>Bacillota</taxon>
        <taxon>Bacilli</taxon>
        <taxon>Bacillales</taxon>
        <taxon>Bacillaceae</taxon>
        <taxon>Lentibacillus</taxon>
    </lineage>
</organism>
<evidence type="ECO:0000313" key="3">
    <source>
        <dbReference type="Proteomes" id="UP001596620"/>
    </source>
</evidence>
<gene>
    <name evidence="2" type="ORF">ACFQU8_10145</name>
</gene>
<name>A0ABW2UZX4_9BACI</name>
<comment type="caution">
    <text evidence="2">The sequence shown here is derived from an EMBL/GenBank/DDBJ whole genome shotgun (WGS) entry which is preliminary data.</text>
</comment>
<evidence type="ECO:0008006" key="4">
    <source>
        <dbReference type="Google" id="ProtNLM"/>
    </source>
</evidence>
<accession>A0ABW2UZX4</accession>
<reference evidence="3" key="1">
    <citation type="journal article" date="2019" name="Int. J. Syst. Evol. Microbiol.">
        <title>The Global Catalogue of Microorganisms (GCM) 10K type strain sequencing project: providing services to taxonomists for standard genome sequencing and annotation.</title>
        <authorList>
            <consortium name="The Broad Institute Genomics Platform"/>
            <consortium name="The Broad Institute Genome Sequencing Center for Infectious Disease"/>
            <person name="Wu L."/>
            <person name="Ma J."/>
        </authorList>
    </citation>
    <scope>NUCLEOTIDE SEQUENCE [LARGE SCALE GENOMIC DNA]</scope>
    <source>
        <strain evidence="3">JCM 30234</strain>
    </source>
</reference>
<dbReference type="PROSITE" id="PS51257">
    <property type="entry name" value="PROKAR_LIPOPROTEIN"/>
    <property type="match status" value="1"/>
</dbReference>
<dbReference type="EMBL" id="JBHTGR010000050">
    <property type="protein sequence ID" value="MFC7747583.1"/>
    <property type="molecule type" value="Genomic_DNA"/>
</dbReference>
<keyword evidence="1" id="KW-0732">Signal</keyword>
<keyword evidence="3" id="KW-1185">Reference proteome</keyword>
<feature type="signal peptide" evidence="1">
    <location>
        <begin position="1"/>
        <end position="20"/>
    </location>
</feature>
<proteinExistence type="predicted"/>
<dbReference type="RefSeq" id="WP_382359514.1">
    <property type="nucleotide sequence ID" value="NZ_JBHTGR010000050.1"/>
</dbReference>
<evidence type="ECO:0000313" key="2">
    <source>
        <dbReference type="EMBL" id="MFC7747583.1"/>
    </source>
</evidence>
<feature type="chain" id="PRO_5046164856" description="Lipoprotein" evidence="1">
    <location>
        <begin position="21"/>
        <end position="139"/>
    </location>
</feature>
<protein>
    <recommendedName>
        <fullName evidence="4">Lipoprotein</fullName>
    </recommendedName>
</protein>
<dbReference type="Proteomes" id="UP001596620">
    <property type="component" value="Unassembled WGS sequence"/>
</dbReference>